<dbReference type="Proteomes" id="UP000199690">
    <property type="component" value="Unassembled WGS sequence"/>
</dbReference>
<keyword evidence="3" id="KW-1185">Reference proteome</keyword>
<evidence type="ECO:0000313" key="1">
    <source>
        <dbReference type="EMBL" id="SEF86841.1"/>
    </source>
</evidence>
<dbReference type="EMBL" id="FNVB01000002">
    <property type="protein sequence ID" value="SEF86841.1"/>
    <property type="molecule type" value="Genomic_DNA"/>
</dbReference>
<reference evidence="1" key="2">
    <citation type="submission" date="2016-10" db="EMBL/GenBank/DDBJ databases">
        <authorList>
            <person name="de Groot N.N."/>
        </authorList>
    </citation>
    <scope>NUCLEOTIDE SEQUENCE [LARGE SCALE GENOMIC DNA]</scope>
    <source>
        <strain evidence="1">ATCC 20501</strain>
    </source>
</reference>
<reference evidence="3 4" key="1">
    <citation type="submission" date="2016-10" db="EMBL/GenBank/DDBJ databases">
        <authorList>
            <person name="Varghese N."/>
            <person name="Submissions S."/>
        </authorList>
    </citation>
    <scope>NUCLEOTIDE SEQUENCE [LARGE SCALE GENOMIC DNA]</scope>
    <source>
        <strain evidence="4">ATCC 20501</strain>
        <strain evidence="2 3">CGMCC 4.3529</strain>
    </source>
</reference>
<dbReference type="Proteomes" id="UP000236729">
    <property type="component" value="Unassembled WGS sequence"/>
</dbReference>
<evidence type="ECO:0000313" key="2">
    <source>
        <dbReference type="EMBL" id="SFC60591.1"/>
    </source>
</evidence>
<name>A0A1H5VJ38_9PSEU</name>
<dbReference type="EMBL" id="FOME01000001">
    <property type="protein sequence ID" value="SFC60591.1"/>
    <property type="molecule type" value="Genomic_DNA"/>
</dbReference>
<organism evidence="1 4">
    <name type="scientific">Saccharopolyspora kobensis</name>
    <dbReference type="NCBI Taxonomy" id="146035"/>
    <lineage>
        <taxon>Bacteria</taxon>
        <taxon>Bacillati</taxon>
        <taxon>Actinomycetota</taxon>
        <taxon>Actinomycetes</taxon>
        <taxon>Pseudonocardiales</taxon>
        <taxon>Pseudonocardiaceae</taxon>
        <taxon>Saccharopolyspora</taxon>
    </lineage>
</organism>
<dbReference type="AlphaFoldDB" id="A0A1H5VJ38"/>
<evidence type="ECO:0000313" key="4">
    <source>
        <dbReference type="Proteomes" id="UP000236729"/>
    </source>
</evidence>
<protein>
    <submittedName>
        <fullName evidence="1">Uncharacterized protein</fullName>
    </submittedName>
</protein>
<accession>A0A1H5VJ38</accession>
<gene>
    <name evidence="1" type="ORF">SAMN02982929_00887</name>
    <name evidence="2" type="ORF">SAMN05216506_1011183</name>
</gene>
<sequence length="105" mass="11831">MGARKIEHPHWCQDTDLEERLFAHTGSDWVIHVGPRVSIGGIVLRLTRTDVEGEPGEDRVSIRCQAMEDLPLEQARQLAEPDQLTELAEALVQLADHAEADKRQQ</sequence>
<proteinExistence type="predicted"/>
<evidence type="ECO:0000313" key="3">
    <source>
        <dbReference type="Proteomes" id="UP000199690"/>
    </source>
</evidence>
<accession>A0A1I1KIV4</accession>
<dbReference type="RefSeq" id="WP_093346897.1">
    <property type="nucleotide sequence ID" value="NZ_FNVB01000002.1"/>
</dbReference>